<proteinExistence type="predicted"/>
<dbReference type="EMBL" id="JAERRC010000012">
    <property type="protein sequence ID" value="MBL0704819.1"/>
    <property type="molecule type" value="Genomic_DNA"/>
</dbReference>
<dbReference type="Proteomes" id="UP000639051">
    <property type="component" value="Unassembled WGS sequence"/>
</dbReference>
<keyword evidence="3" id="KW-1185">Reference proteome</keyword>
<protein>
    <recommendedName>
        <fullName evidence="4">Secreted protein</fullName>
    </recommendedName>
</protein>
<feature type="chain" id="PRO_5045047995" description="Secreted protein" evidence="1">
    <location>
        <begin position="25"/>
        <end position="125"/>
    </location>
</feature>
<reference evidence="2 3" key="1">
    <citation type="submission" date="2021-01" db="EMBL/GenBank/DDBJ databases">
        <title>Genome public.</title>
        <authorList>
            <person name="Liu C."/>
            <person name="Sun Q."/>
        </authorList>
    </citation>
    <scope>NUCLEOTIDE SEQUENCE [LARGE SCALE GENOMIC DNA]</scope>
    <source>
        <strain evidence="2 3">JC656</strain>
    </source>
</reference>
<feature type="signal peptide" evidence="1">
    <location>
        <begin position="1"/>
        <end position="24"/>
    </location>
</feature>
<gene>
    <name evidence="2" type="ORF">JJE72_04770</name>
</gene>
<comment type="caution">
    <text evidence="2">The sequence shown here is derived from an EMBL/GenBank/DDBJ whole genome shotgun (WGS) entry which is preliminary data.</text>
</comment>
<evidence type="ECO:0000313" key="3">
    <source>
        <dbReference type="Proteomes" id="UP000639051"/>
    </source>
</evidence>
<evidence type="ECO:0000256" key="1">
    <source>
        <dbReference type="SAM" id="SignalP"/>
    </source>
</evidence>
<name>A0ABS1JZJ1_9MICC</name>
<keyword evidence="1" id="KW-0732">Signal</keyword>
<dbReference type="RefSeq" id="WP_189693211.1">
    <property type="nucleotide sequence ID" value="NZ_BNCM01000004.1"/>
</dbReference>
<accession>A0ABS1JZJ1</accession>
<sequence>MFRKTIAALGVAAALTLIPTAAHALDCTNLSRPAYTGTQWVYVPEISSNVHLEGNWAYIQAWQAWTFIPPGTVPLTPGRNGNYQNGQGYALLANAICSSKGQVLENRQTTKGIQLMHGCEEEVPQ</sequence>
<organism evidence="2 3">
    <name type="scientific">Sinomonas cellulolyticus</name>
    <dbReference type="NCBI Taxonomy" id="2801916"/>
    <lineage>
        <taxon>Bacteria</taxon>
        <taxon>Bacillati</taxon>
        <taxon>Actinomycetota</taxon>
        <taxon>Actinomycetes</taxon>
        <taxon>Micrococcales</taxon>
        <taxon>Micrococcaceae</taxon>
        <taxon>Sinomonas</taxon>
    </lineage>
</organism>
<evidence type="ECO:0008006" key="4">
    <source>
        <dbReference type="Google" id="ProtNLM"/>
    </source>
</evidence>
<evidence type="ECO:0000313" key="2">
    <source>
        <dbReference type="EMBL" id="MBL0704819.1"/>
    </source>
</evidence>